<reference evidence="2 3" key="1">
    <citation type="submission" date="2021-09" db="EMBL/GenBank/DDBJ databases">
        <title>Isoptericola luteus sp. nov., a novel bacterium isolated from Harbin, the capital city of Heilongjiang province.</title>
        <authorList>
            <person name="Li J."/>
        </authorList>
    </citation>
    <scope>NUCLEOTIDE SEQUENCE [LARGE SCALE GENOMIC DNA]</scope>
    <source>
        <strain evidence="2 3">NEAU-Y5</strain>
    </source>
</reference>
<dbReference type="InterPro" id="IPR022385">
    <property type="entry name" value="Rhs_assc_core"/>
</dbReference>
<dbReference type="NCBIfam" id="TIGR03696">
    <property type="entry name" value="Rhs_assc_core"/>
    <property type="match status" value="1"/>
</dbReference>
<sequence>MYDEYGNTFTVNAPTSGAVNYAWLGAKERATNANTKLILMGARLYSSATGQFSSTDPVRDGNTTAYTYPQDSINYHDLTGTQWQCMCGRSSTYWIPTRVNRGATKSKNYKANPGPRKSNSSGARLTSNSTFSRTYGKNVADIKGQARRYVRQMRSKGYRASVPNVRYGEYGHWADFTVRVYDKRGKVVHTRHFVTLRSYR</sequence>
<evidence type="ECO:0000256" key="1">
    <source>
        <dbReference type="SAM" id="MobiDB-lite"/>
    </source>
</evidence>
<dbReference type="Proteomes" id="UP001319870">
    <property type="component" value="Unassembled WGS sequence"/>
</dbReference>
<name>A0ABS7ZG41_9MICO</name>
<feature type="compositionally biased region" description="Polar residues" evidence="1">
    <location>
        <begin position="117"/>
        <end position="129"/>
    </location>
</feature>
<feature type="region of interest" description="Disordered" evidence="1">
    <location>
        <begin position="104"/>
        <end position="129"/>
    </location>
</feature>
<gene>
    <name evidence="2" type="ORF">LEP48_08970</name>
</gene>
<dbReference type="Gene3D" id="2.180.10.10">
    <property type="entry name" value="RHS repeat-associated core"/>
    <property type="match status" value="1"/>
</dbReference>
<evidence type="ECO:0000313" key="2">
    <source>
        <dbReference type="EMBL" id="MCA5893482.1"/>
    </source>
</evidence>
<dbReference type="EMBL" id="JAIXCQ010000005">
    <property type="protein sequence ID" value="MCA5893482.1"/>
    <property type="molecule type" value="Genomic_DNA"/>
</dbReference>
<organism evidence="2 3">
    <name type="scientific">Isoptericola luteus</name>
    <dbReference type="NCBI Taxonomy" id="2879484"/>
    <lineage>
        <taxon>Bacteria</taxon>
        <taxon>Bacillati</taxon>
        <taxon>Actinomycetota</taxon>
        <taxon>Actinomycetes</taxon>
        <taxon>Micrococcales</taxon>
        <taxon>Promicromonosporaceae</taxon>
        <taxon>Isoptericola</taxon>
    </lineage>
</organism>
<dbReference type="RefSeq" id="WP_225565405.1">
    <property type="nucleotide sequence ID" value="NZ_JAIXCQ010000005.1"/>
</dbReference>
<comment type="caution">
    <text evidence="2">The sequence shown here is derived from an EMBL/GenBank/DDBJ whole genome shotgun (WGS) entry which is preliminary data.</text>
</comment>
<evidence type="ECO:0000313" key="3">
    <source>
        <dbReference type="Proteomes" id="UP001319870"/>
    </source>
</evidence>
<accession>A0ABS7ZG41</accession>
<keyword evidence="3" id="KW-1185">Reference proteome</keyword>
<proteinExistence type="predicted"/>
<protein>
    <submittedName>
        <fullName evidence="2">Uncharacterized protein</fullName>
    </submittedName>
</protein>